<sequence>MINILRCCTGRLQVTPVTTIFRRQYMKVSEKMEILLKQADKIPRNFELIYRYPTFRSAGFMFHSVNFMTITTFTIVAYAYYMDKPVNEDERKLDIIQNPVRAVIRPDELRISKFHTTMAKFII</sequence>
<gene>
    <name evidence="2" type="ORF">TSAR_013003</name>
</gene>
<keyword evidence="1" id="KW-0472">Membrane</keyword>
<proteinExistence type="predicted"/>
<dbReference type="EMBL" id="NNAY01000660">
    <property type="protein sequence ID" value="OXU27137.1"/>
    <property type="molecule type" value="Genomic_DNA"/>
</dbReference>
<name>A0A232F9Z8_9HYME</name>
<evidence type="ECO:0000313" key="2">
    <source>
        <dbReference type="EMBL" id="OXU27137.1"/>
    </source>
</evidence>
<accession>A0A232F9Z8</accession>
<reference evidence="2 3" key="1">
    <citation type="journal article" date="2017" name="Curr. Biol.">
        <title>The Evolution of Venom by Co-option of Single-Copy Genes.</title>
        <authorList>
            <person name="Martinson E.O."/>
            <person name="Mrinalini"/>
            <person name="Kelkar Y.D."/>
            <person name="Chang C.H."/>
            <person name="Werren J.H."/>
        </authorList>
    </citation>
    <scope>NUCLEOTIDE SEQUENCE [LARGE SCALE GENOMIC DNA]</scope>
    <source>
        <strain evidence="2 3">Alberta</strain>
        <tissue evidence="2">Whole body</tissue>
    </source>
</reference>
<evidence type="ECO:0000256" key="1">
    <source>
        <dbReference type="SAM" id="Phobius"/>
    </source>
</evidence>
<protein>
    <submittedName>
        <fullName evidence="2">Uncharacterized protein</fullName>
    </submittedName>
</protein>
<keyword evidence="3" id="KW-1185">Reference proteome</keyword>
<evidence type="ECO:0000313" key="3">
    <source>
        <dbReference type="Proteomes" id="UP000215335"/>
    </source>
</evidence>
<keyword evidence="1" id="KW-1133">Transmembrane helix</keyword>
<feature type="transmembrane region" description="Helical" evidence="1">
    <location>
        <begin position="60"/>
        <end position="81"/>
    </location>
</feature>
<keyword evidence="1" id="KW-0812">Transmembrane</keyword>
<dbReference type="Proteomes" id="UP000215335">
    <property type="component" value="Unassembled WGS sequence"/>
</dbReference>
<dbReference type="AlphaFoldDB" id="A0A232F9Z8"/>
<comment type="caution">
    <text evidence="2">The sequence shown here is derived from an EMBL/GenBank/DDBJ whole genome shotgun (WGS) entry which is preliminary data.</text>
</comment>
<organism evidence="2 3">
    <name type="scientific">Trichomalopsis sarcophagae</name>
    <dbReference type="NCBI Taxonomy" id="543379"/>
    <lineage>
        <taxon>Eukaryota</taxon>
        <taxon>Metazoa</taxon>
        <taxon>Ecdysozoa</taxon>
        <taxon>Arthropoda</taxon>
        <taxon>Hexapoda</taxon>
        <taxon>Insecta</taxon>
        <taxon>Pterygota</taxon>
        <taxon>Neoptera</taxon>
        <taxon>Endopterygota</taxon>
        <taxon>Hymenoptera</taxon>
        <taxon>Apocrita</taxon>
        <taxon>Proctotrupomorpha</taxon>
        <taxon>Chalcidoidea</taxon>
        <taxon>Pteromalidae</taxon>
        <taxon>Pteromalinae</taxon>
        <taxon>Trichomalopsis</taxon>
    </lineage>
</organism>
<dbReference type="OrthoDB" id="7407406at2759"/>